<proteinExistence type="predicted"/>
<evidence type="ECO:0000313" key="2">
    <source>
        <dbReference type="Proteomes" id="UP001246858"/>
    </source>
</evidence>
<dbReference type="Proteomes" id="UP001246858">
    <property type="component" value="Unassembled WGS sequence"/>
</dbReference>
<dbReference type="EMBL" id="JAVDTF010000001">
    <property type="protein sequence ID" value="MDR6782509.1"/>
    <property type="molecule type" value="Genomic_DNA"/>
</dbReference>
<accession>A0ACC6KTC3</accession>
<comment type="caution">
    <text evidence="1">The sequence shown here is derived from an EMBL/GenBank/DDBJ whole genome shotgun (WGS) entry which is preliminary data.</text>
</comment>
<protein>
    <submittedName>
        <fullName evidence="1">Uncharacterized protein</fullName>
    </submittedName>
</protein>
<name>A0ACC6KTC3_9SPHI</name>
<evidence type="ECO:0000313" key="1">
    <source>
        <dbReference type="EMBL" id="MDR6782509.1"/>
    </source>
</evidence>
<organism evidence="1 2">
    <name type="scientific">Pedobacter africanus</name>
    <dbReference type="NCBI Taxonomy" id="151894"/>
    <lineage>
        <taxon>Bacteria</taxon>
        <taxon>Pseudomonadati</taxon>
        <taxon>Bacteroidota</taxon>
        <taxon>Sphingobacteriia</taxon>
        <taxon>Sphingobacteriales</taxon>
        <taxon>Sphingobacteriaceae</taxon>
        <taxon>Pedobacter</taxon>
    </lineage>
</organism>
<keyword evidence="2" id="KW-1185">Reference proteome</keyword>
<reference evidence="1" key="1">
    <citation type="submission" date="2023-07" db="EMBL/GenBank/DDBJ databases">
        <title>Sorghum-associated microbial communities from plants grown in Nebraska, USA.</title>
        <authorList>
            <person name="Schachtman D."/>
        </authorList>
    </citation>
    <scope>NUCLEOTIDE SEQUENCE</scope>
    <source>
        <strain evidence="1">2697</strain>
    </source>
</reference>
<gene>
    <name evidence="1" type="ORF">J2X78_001061</name>
</gene>
<sequence>MISVQYYFHKQKDMQDNIKQSDGLEELLFFIFASPASVYRYKASKIRQVSLKTPAPFGKRLLRSMLIIITMLILLSQASYAQKQVEQTGLPTPKGRNLLFFLQRDPDANTVVYELNYNSDGTLQTNNPIKGSWIRYEEDQKFKELTTIEKKFAYGVQSKPIGVDEYEIRLVAYKKMPMYLLKSETDNKYRIYIKDDGKNLLLKRVFVRVNGGSFWFPKVQYIDLITTNSATGMEILKRIRT</sequence>